<evidence type="ECO:0000259" key="8">
    <source>
        <dbReference type="Pfam" id="PF02770"/>
    </source>
</evidence>
<evidence type="ECO:0000256" key="3">
    <source>
        <dbReference type="ARBA" id="ARBA00022630"/>
    </source>
</evidence>
<dbReference type="GO" id="GO:0005886">
    <property type="term" value="C:plasma membrane"/>
    <property type="evidence" value="ECO:0007669"/>
    <property type="project" value="TreeGrafter"/>
</dbReference>
<sequence length="776" mass="82315">MSTDDWRARLTALIEDYRSRPTDVSKDRYQRARDWQAELDDHGLAAPAWPRAVGGLDLALEDLLDYYRITSAAKVPSHPCPLSMILAPTLIAHGTAAQKDRFLTPLLRADELWCQGFSEPAAGSDLASLTTRAVRDGNDYVVTGQKIWTTQADRADWIFALVRTTPLEPGAKRSTAGISYLLIPMNSAGITVRPLRDISGAAHFAEVFFDEVRVPVSNRVGPEGEGWSIMRTSLGHERATAFLADEFRYRHTVDRVVALIVQRGLADDPMIRQQVAGLEIGVQSVAQNGARALAAVLRGQDPGAVASVNRLVKSEFEQCLHALALRATGAAGVLDSRAEGAFDGGRWTYGYLMSRATTIGAGTAEIQRNTIAEKVLGLPSSRGEGADESAADHRRAAAAAGEPMTVADDDERELRAVLAGVLKSAVDPAELLDRARAVDATDRELWSDLVGFGLPALHLPTAAGGGGADLRLLCAAVEECAKVLAPVPLLPAVIATTALHAARASEPVREMTSGSIIVCTTPPWHEMSPHPDASVPHWDGMTLRGEQPLVSGAPVADGFLVLARHDGGPVLVFADRRPESVSVRAQQALDRSSTIGTVVFDGTPATVVADGAQTIRVAARTRPIALLALGADSVGVAARALHLAVEWARQREQFGRAIGSFQAVSHRLADAAVAVEGARNQILGVAATISDSAGTDAIPAHHDPDLDCAVDLAVASAIDCAVTSTESCVQVLGGIGFTWEHPAHLLLRRARSNAVLAGGADALRDRAARHLLSTKR</sequence>
<dbReference type="Pfam" id="PF00441">
    <property type="entry name" value="Acyl-CoA_dh_1"/>
    <property type="match status" value="2"/>
</dbReference>
<feature type="domain" description="Acyl-CoA oxidase/dehydrogenase middle" evidence="8">
    <location>
        <begin position="114"/>
        <end position="212"/>
    </location>
</feature>
<dbReference type="InterPro" id="IPR009075">
    <property type="entry name" value="AcylCo_DH/oxidase_C"/>
</dbReference>
<dbReference type="PANTHER" id="PTHR43292">
    <property type="entry name" value="ACYL-COA DEHYDROGENASE"/>
    <property type="match status" value="1"/>
</dbReference>
<keyword evidence="4" id="KW-0274">FAD</keyword>
<evidence type="ECO:0000256" key="1">
    <source>
        <dbReference type="ARBA" id="ARBA00001974"/>
    </source>
</evidence>
<protein>
    <submittedName>
        <fullName evidence="10">Acyl-CoA dehydrogenase family protein</fullName>
    </submittedName>
</protein>
<evidence type="ECO:0000256" key="4">
    <source>
        <dbReference type="ARBA" id="ARBA00022827"/>
    </source>
</evidence>
<evidence type="ECO:0000313" key="11">
    <source>
        <dbReference type="Proteomes" id="UP000515663"/>
    </source>
</evidence>
<feature type="domain" description="Acyl-CoA dehydrogenase/oxidase C-terminal" evidence="7">
    <location>
        <begin position="224"/>
        <end position="375"/>
    </location>
</feature>
<dbReference type="InterPro" id="IPR046373">
    <property type="entry name" value="Acyl-CoA_Oxase/DH_mid-dom_sf"/>
</dbReference>
<dbReference type="KEGG" id="gji:H1R19_12340"/>
<dbReference type="SUPFAM" id="SSF47203">
    <property type="entry name" value="Acyl-CoA dehydrogenase C-terminal domain-like"/>
    <property type="match status" value="2"/>
</dbReference>
<feature type="domain" description="Acyl-CoA dehydrogenase/oxidase C-terminal" evidence="7">
    <location>
        <begin position="628"/>
        <end position="772"/>
    </location>
</feature>
<evidence type="ECO:0000256" key="6">
    <source>
        <dbReference type="SAM" id="MobiDB-lite"/>
    </source>
</evidence>
<dbReference type="SUPFAM" id="SSF56645">
    <property type="entry name" value="Acyl-CoA dehydrogenase NM domain-like"/>
    <property type="match status" value="2"/>
</dbReference>
<dbReference type="InterPro" id="IPR013786">
    <property type="entry name" value="AcylCoA_DH/ox_N"/>
</dbReference>
<feature type="region of interest" description="Disordered" evidence="6">
    <location>
        <begin position="379"/>
        <end position="406"/>
    </location>
</feature>
<dbReference type="AlphaFoldDB" id="A0A7D7QKC0"/>
<dbReference type="Pfam" id="PF02771">
    <property type="entry name" value="Acyl-CoA_dh_N"/>
    <property type="match status" value="2"/>
</dbReference>
<gene>
    <name evidence="10" type="ORF">H1R19_12340</name>
</gene>
<proteinExistence type="inferred from homology"/>
<keyword evidence="11" id="KW-1185">Reference proteome</keyword>
<keyword evidence="3" id="KW-0285">Flavoprotein</keyword>
<dbReference type="PANTHER" id="PTHR43292:SF3">
    <property type="entry name" value="ACYL-COA DEHYDROGENASE FADE29"/>
    <property type="match status" value="1"/>
</dbReference>
<comment type="similarity">
    <text evidence="2">Belongs to the acyl-CoA dehydrogenase family.</text>
</comment>
<dbReference type="FunFam" id="2.40.110.10:FF:000011">
    <property type="entry name" value="Acyl-CoA dehydrogenase FadE34"/>
    <property type="match status" value="1"/>
</dbReference>
<evidence type="ECO:0000313" key="10">
    <source>
        <dbReference type="EMBL" id="QMT03884.1"/>
    </source>
</evidence>
<dbReference type="Pfam" id="PF02770">
    <property type="entry name" value="Acyl-CoA_dh_M"/>
    <property type="match status" value="1"/>
</dbReference>
<organism evidence="10 11">
    <name type="scientific">Gordonia jinghuaiqii</name>
    <dbReference type="NCBI Taxonomy" id="2758710"/>
    <lineage>
        <taxon>Bacteria</taxon>
        <taxon>Bacillati</taxon>
        <taxon>Actinomycetota</taxon>
        <taxon>Actinomycetes</taxon>
        <taxon>Mycobacteriales</taxon>
        <taxon>Gordoniaceae</taxon>
        <taxon>Gordonia</taxon>
    </lineage>
</organism>
<dbReference type="InterPro" id="IPR037069">
    <property type="entry name" value="AcylCoA_DH/ox_N_sf"/>
</dbReference>
<dbReference type="CDD" id="cd00567">
    <property type="entry name" value="ACAD"/>
    <property type="match status" value="1"/>
</dbReference>
<dbReference type="GO" id="GO:0050660">
    <property type="term" value="F:flavin adenine dinucleotide binding"/>
    <property type="evidence" value="ECO:0007669"/>
    <property type="project" value="InterPro"/>
</dbReference>
<dbReference type="Proteomes" id="UP000515663">
    <property type="component" value="Chromosome"/>
</dbReference>
<dbReference type="Gene3D" id="1.10.540.10">
    <property type="entry name" value="Acyl-CoA dehydrogenase/oxidase, N-terminal domain"/>
    <property type="match status" value="2"/>
</dbReference>
<evidence type="ECO:0000259" key="9">
    <source>
        <dbReference type="Pfam" id="PF02771"/>
    </source>
</evidence>
<dbReference type="Gene3D" id="1.20.140.10">
    <property type="entry name" value="Butyryl-CoA Dehydrogenase, subunit A, domain 3"/>
    <property type="match status" value="2"/>
</dbReference>
<evidence type="ECO:0000256" key="5">
    <source>
        <dbReference type="ARBA" id="ARBA00023002"/>
    </source>
</evidence>
<reference evidence="11" key="1">
    <citation type="submission" date="2020-07" db="EMBL/GenBank/DDBJ databases">
        <title>novel species isolated from the respiratory tract of Marmot.</title>
        <authorList>
            <person name="Zhang G."/>
        </authorList>
    </citation>
    <scope>NUCLEOTIDE SEQUENCE [LARGE SCALE GENOMIC DNA]</scope>
    <source>
        <strain evidence="11">686</strain>
    </source>
</reference>
<dbReference type="InterPro" id="IPR052161">
    <property type="entry name" value="Mycobact_Acyl-CoA_DH"/>
</dbReference>
<keyword evidence="5" id="KW-0560">Oxidoreductase</keyword>
<feature type="domain" description="Acyl-CoA dehydrogenase/oxidase N-terminal" evidence="9">
    <location>
        <begin position="30"/>
        <end position="108"/>
    </location>
</feature>
<dbReference type="InterPro" id="IPR036250">
    <property type="entry name" value="AcylCo_DH-like_C"/>
</dbReference>
<dbReference type="RefSeq" id="WP_219851634.1">
    <property type="nucleotide sequence ID" value="NZ_CP059491.1"/>
</dbReference>
<dbReference type="InterPro" id="IPR009100">
    <property type="entry name" value="AcylCoA_DH/oxidase_NM_dom_sf"/>
</dbReference>
<accession>A0A7D7QKC0</accession>
<dbReference type="Gene3D" id="2.40.110.10">
    <property type="entry name" value="Butyryl-CoA Dehydrogenase, subunit A, domain 2"/>
    <property type="match status" value="2"/>
</dbReference>
<dbReference type="GO" id="GO:0016627">
    <property type="term" value="F:oxidoreductase activity, acting on the CH-CH group of donors"/>
    <property type="evidence" value="ECO:0007669"/>
    <property type="project" value="InterPro"/>
</dbReference>
<evidence type="ECO:0000256" key="2">
    <source>
        <dbReference type="ARBA" id="ARBA00009347"/>
    </source>
</evidence>
<dbReference type="InterPro" id="IPR006091">
    <property type="entry name" value="Acyl-CoA_Oxase/DH_mid-dom"/>
</dbReference>
<dbReference type="EMBL" id="CP059491">
    <property type="protein sequence ID" value="QMT03884.1"/>
    <property type="molecule type" value="Genomic_DNA"/>
</dbReference>
<feature type="domain" description="Acyl-CoA dehydrogenase/oxidase N-terminal" evidence="9">
    <location>
        <begin position="409"/>
        <end position="494"/>
    </location>
</feature>
<evidence type="ECO:0000259" key="7">
    <source>
        <dbReference type="Pfam" id="PF00441"/>
    </source>
</evidence>
<name>A0A7D7QKC0_9ACTN</name>
<comment type="cofactor">
    <cofactor evidence="1">
        <name>FAD</name>
        <dbReference type="ChEBI" id="CHEBI:57692"/>
    </cofactor>
</comment>